<name>A0ABR0SKA5_9HYPO</name>
<dbReference type="InterPro" id="IPR036396">
    <property type="entry name" value="Cyt_P450_sf"/>
</dbReference>
<comment type="caution">
    <text evidence="1">The sequence shown here is derived from an EMBL/GenBank/DDBJ whole genome shotgun (WGS) entry which is preliminary data.</text>
</comment>
<dbReference type="Pfam" id="PF00067">
    <property type="entry name" value="p450"/>
    <property type="match status" value="1"/>
</dbReference>
<keyword evidence="2" id="KW-1185">Reference proteome</keyword>
<gene>
    <name evidence="1" type="ORF">PT974_05886</name>
</gene>
<protein>
    <submittedName>
        <fullName evidence="1">Cytochrome P450 monooxygenase nodJ-like protein</fullName>
    </submittedName>
</protein>
<sequence>MQSGVVVPTSVSQVSGGYTHQTSFDSSPNIYSYLKLLLLLAIVGSVIRAYESRESSRLYGGRVKRQQEQNDLSLSETLIEGFMTFATRICMKVSGFVVANTRSVLCINMFSRRIIIADPSMERALDRHVDDTSLADNLVIVGRRMFNLSQGTVDILSDYNSRPNHRRDFSGFENSRVLLDAASKCAQHRLDSQPDVQEAQLGIWLFKLTSAAMTTALWGPRNPWVLCEDFTNRFISFTYGLPTLLRPFPHITAPRAVEARRDVLAYLRSFHFLDRENRVQQLAHRLNIVAMADPSWESNPDYFHVELLTAQGLIVTPSAMVTWLVRHLLASRDVLQRAAAEVRGGIDAADLRDGKLDADHVRKTCPTLVASLHETLRLHMTAIPRVAKKDFDLPTPDSQVLQVRKGDMINLPMSSFNKNPATWGPDFASFNPDRFIAKDGSVSASVVRKLRTFGVASNMCPGRKFGFDAVLFVVATLLRNFDLEPVDGEGRRPGVPCAAGFGGAWHWV</sequence>
<reference evidence="1 2" key="1">
    <citation type="submission" date="2024-01" db="EMBL/GenBank/DDBJ databases">
        <title>Complete genome of Cladobotryum mycophilum ATHUM6906.</title>
        <authorList>
            <person name="Christinaki A.C."/>
            <person name="Myridakis A.I."/>
            <person name="Kouvelis V.N."/>
        </authorList>
    </citation>
    <scope>NUCLEOTIDE SEQUENCE [LARGE SCALE GENOMIC DNA]</scope>
    <source>
        <strain evidence="1 2">ATHUM6906</strain>
    </source>
</reference>
<dbReference type="Proteomes" id="UP001338125">
    <property type="component" value="Unassembled WGS sequence"/>
</dbReference>
<dbReference type="PANTHER" id="PTHR47582:SF1">
    <property type="entry name" value="P450, PUTATIVE (EUROFUNG)-RELATED"/>
    <property type="match status" value="1"/>
</dbReference>
<dbReference type="PANTHER" id="PTHR47582">
    <property type="entry name" value="P450, PUTATIVE (EUROFUNG)-RELATED"/>
    <property type="match status" value="1"/>
</dbReference>
<dbReference type="Gene3D" id="1.10.630.10">
    <property type="entry name" value="Cytochrome P450"/>
    <property type="match status" value="1"/>
</dbReference>
<dbReference type="SUPFAM" id="SSF48264">
    <property type="entry name" value="Cytochrome P450"/>
    <property type="match status" value="1"/>
</dbReference>
<evidence type="ECO:0000313" key="1">
    <source>
        <dbReference type="EMBL" id="KAK5992479.1"/>
    </source>
</evidence>
<proteinExistence type="predicted"/>
<dbReference type="InterPro" id="IPR001128">
    <property type="entry name" value="Cyt_P450"/>
</dbReference>
<evidence type="ECO:0000313" key="2">
    <source>
        <dbReference type="Proteomes" id="UP001338125"/>
    </source>
</evidence>
<organism evidence="1 2">
    <name type="scientific">Cladobotryum mycophilum</name>
    <dbReference type="NCBI Taxonomy" id="491253"/>
    <lineage>
        <taxon>Eukaryota</taxon>
        <taxon>Fungi</taxon>
        <taxon>Dikarya</taxon>
        <taxon>Ascomycota</taxon>
        <taxon>Pezizomycotina</taxon>
        <taxon>Sordariomycetes</taxon>
        <taxon>Hypocreomycetidae</taxon>
        <taxon>Hypocreales</taxon>
        <taxon>Hypocreaceae</taxon>
        <taxon>Cladobotryum</taxon>
    </lineage>
</organism>
<accession>A0ABR0SKA5</accession>
<dbReference type="InterPro" id="IPR053007">
    <property type="entry name" value="CYP450_monoxygenase_sec-met"/>
</dbReference>
<dbReference type="EMBL" id="JAVFKD010000012">
    <property type="protein sequence ID" value="KAK5992479.1"/>
    <property type="molecule type" value="Genomic_DNA"/>
</dbReference>